<dbReference type="PANTHER" id="PTHR16220:SF0">
    <property type="entry name" value="WD REPEAT-CONTAINING PROTEIN WRAP73"/>
    <property type="match status" value="1"/>
</dbReference>
<dbReference type="PANTHER" id="PTHR16220">
    <property type="entry name" value="WD REPEAT PROTEIN 8-RELATED"/>
    <property type="match status" value="1"/>
</dbReference>
<reference evidence="1 2" key="1">
    <citation type="journal article" date="2009" name="Science">
        <title>Genome sequence, comparative analysis, and population genetics of the domestic horse.</title>
        <authorList>
            <consortium name="Broad Institute Genome Sequencing Platform"/>
            <consortium name="Broad Institute Whole Genome Assembly Team"/>
            <person name="Wade C.M."/>
            <person name="Giulotto E."/>
            <person name="Sigurdsson S."/>
            <person name="Zoli M."/>
            <person name="Gnerre S."/>
            <person name="Imsland F."/>
            <person name="Lear T.L."/>
            <person name="Adelson D.L."/>
            <person name="Bailey E."/>
            <person name="Bellone R.R."/>
            <person name="Bloecker H."/>
            <person name="Distl O."/>
            <person name="Edgar R.C."/>
            <person name="Garber M."/>
            <person name="Leeb T."/>
            <person name="Mauceli E."/>
            <person name="MacLeod J.N."/>
            <person name="Penedo M.C.T."/>
            <person name="Raison J.M."/>
            <person name="Sharpe T."/>
            <person name="Vogel J."/>
            <person name="Andersson L."/>
            <person name="Antczak D.F."/>
            <person name="Biagi T."/>
            <person name="Binns M.M."/>
            <person name="Chowdhary B.P."/>
            <person name="Coleman S.J."/>
            <person name="Della Valle G."/>
            <person name="Fryc S."/>
            <person name="Guerin G."/>
            <person name="Hasegawa T."/>
            <person name="Hill E.W."/>
            <person name="Jurka J."/>
            <person name="Kiialainen A."/>
            <person name="Lindgren G."/>
            <person name="Liu J."/>
            <person name="Magnani E."/>
            <person name="Mickelson J.R."/>
            <person name="Murray J."/>
            <person name="Nergadze S.G."/>
            <person name="Onofrio R."/>
            <person name="Pedroni S."/>
            <person name="Piras M.F."/>
            <person name="Raudsepp T."/>
            <person name="Rocchi M."/>
            <person name="Roeed K.H."/>
            <person name="Ryder O.A."/>
            <person name="Searle S."/>
            <person name="Skow L."/>
            <person name="Swinburne J.E."/>
            <person name="Syvaenen A.C."/>
            <person name="Tozaki T."/>
            <person name="Valberg S.J."/>
            <person name="Vaudin M."/>
            <person name="White J.R."/>
            <person name="Zody M.C."/>
            <person name="Lander E.S."/>
            <person name="Lindblad-Toh K."/>
        </authorList>
    </citation>
    <scope>NUCLEOTIDE SEQUENCE [LARGE SCALE GENOMIC DNA]</scope>
    <source>
        <strain evidence="1 2">Thoroughbred</strain>
    </source>
</reference>
<dbReference type="Pfam" id="PF00400">
    <property type="entry name" value="WD40"/>
    <property type="match status" value="1"/>
</dbReference>
<dbReference type="SUPFAM" id="SSF69322">
    <property type="entry name" value="Tricorn protease domain 2"/>
    <property type="match status" value="1"/>
</dbReference>
<dbReference type="InterPro" id="IPR015943">
    <property type="entry name" value="WD40/YVTN_repeat-like_dom_sf"/>
</dbReference>
<reference evidence="1" key="3">
    <citation type="submission" date="2025-09" db="UniProtKB">
        <authorList>
            <consortium name="Ensembl"/>
        </authorList>
    </citation>
    <scope>IDENTIFICATION</scope>
    <source>
        <strain evidence="1">Thoroughbred</strain>
    </source>
</reference>
<dbReference type="Ensembl" id="ENSECAT00000105201.1">
    <property type="protein sequence ID" value="ENSECAP00000062276.1"/>
    <property type="gene ID" value="ENSECAG00000006712.4"/>
</dbReference>
<evidence type="ECO:0000313" key="1">
    <source>
        <dbReference type="Ensembl" id="ENSECAP00000062276.1"/>
    </source>
</evidence>
<dbReference type="InterPro" id="IPR001680">
    <property type="entry name" value="WD40_rpt"/>
</dbReference>
<dbReference type="FunFam" id="2.130.10.10:FF:000671">
    <property type="entry name" value="WD repeat containing, antisense to TP73"/>
    <property type="match status" value="1"/>
</dbReference>
<dbReference type="AlphaFoldDB" id="A0A9L0RHI9"/>
<gene>
    <name evidence="1" type="primary">WRAP73</name>
</gene>
<dbReference type="Gene3D" id="2.130.10.10">
    <property type="entry name" value="YVTN repeat-like/Quinoprotein amine dehydrogenase"/>
    <property type="match status" value="2"/>
</dbReference>
<keyword evidence="2" id="KW-1185">Reference proteome</keyword>
<dbReference type="SMART" id="SM00320">
    <property type="entry name" value="WD40"/>
    <property type="match status" value="3"/>
</dbReference>
<dbReference type="Proteomes" id="UP000002281">
    <property type="component" value="Chromosome 2"/>
</dbReference>
<proteinExistence type="predicted"/>
<organism evidence="1 2">
    <name type="scientific">Equus caballus</name>
    <name type="common">Horse</name>
    <dbReference type="NCBI Taxonomy" id="9796"/>
    <lineage>
        <taxon>Eukaryota</taxon>
        <taxon>Metazoa</taxon>
        <taxon>Chordata</taxon>
        <taxon>Craniata</taxon>
        <taxon>Vertebrata</taxon>
        <taxon>Euteleostomi</taxon>
        <taxon>Mammalia</taxon>
        <taxon>Eutheria</taxon>
        <taxon>Laurasiatheria</taxon>
        <taxon>Perissodactyla</taxon>
        <taxon>Equidae</taxon>
        <taxon>Equus</taxon>
    </lineage>
</organism>
<name>A0A9L0RHI9_HORSE</name>
<dbReference type="InterPro" id="IPR052778">
    <property type="entry name" value="Centrosome-WD_assoc"/>
</dbReference>
<sequence length="404" mass="44999">MNFSEVFKLSGLLCKFSPDGKYLASCVQYRLVVRDVNTLQILQLYTCLDQIQHIEWSADSLFILCAMYKRGLVQLRITVWSLCTKSVSYIKYPKACQQGITFTRDGRYMALAERRDCKDYVSVFVCSDWQLLRHFDTDTQDLAGIEWAPNGCVLAVWDTCLEYKVLLYSLDGRLLSAYCAYEWSLGIKSVAWSPSSQFLAVGSYDGKVRILNHVTWKMITDFEHPATITNPKIVVYKEAEKSPRLALGSLAFPPPRAAAGPLASTESKYEIASVPVALQTLKPVADRANPKIGIGALAFSPDSYFLATRNDNVPNAIWIWDIQKLRLFVVLEQLSPVRSFQWDPQQPRLAICTGGSKVYLWSPAGCVSVQVPGEGEHCPLGGTLANERLSADTHHGSFGALSGT</sequence>
<dbReference type="GeneTree" id="ENSGT00390000003623"/>
<reference evidence="1" key="2">
    <citation type="submission" date="2025-08" db="UniProtKB">
        <authorList>
            <consortium name="Ensembl"/>
        </authorList>
    </citation>
    <scope>IDENTIFICATION</scope>
    <source>
        <strain evidence="1">Thoroughbred</strain>
    </source>
</reference>
<protein>
    <submittedName>
        <fullName evidence="1">WD repeat containing, antisense to TP73</fullName>
    </submittedName>
</protein>
<accession>A0A9L0RHI9</accession>
<evidence type="ECO:0000313" key="2">
    <source>
        <dbReference type="Proteomes" id="UP000002281"/>
    </source>
</evidence>